<evidence type="ECO:0000313" key="3">
    <source>
        <dbReference type="EMBL" id="ROT37384.1"/>
    </source>
</evidence>
<dbReference type="OrthoDB" id="5413188at2759"/>
<dbReference type="EMBL" id="ML119057">
    <property type="protein sequence ID" value="ROT37384.1"/>
    <property type="molecule type" value="Genomic_DNA"/>
</dbReference>
<feature type="compositionally biased region" description="Low complexity" evidence="1">
    <location>
        <begin position="18"/>
        <end position="32"/>
    </location>
</feature>
<reference evidence="3 4" key="1">
    <citation type="journal article" date="2018" name="Mol. Ecol.">
        <title>The obligate alkalophilic soda-lake fungus Sodiomyces alkalinus has shifted to a protein diet.</title>
        <authorList>
            <person name="Grum-Grzhimaylo A.A."/>
            <person name="Falkoski D.L."/>
            <person name="van den Heuvel J."/>
            <person name="Valero-Jimenez C.A."/>
            <person name="Min B."/>
            <person name="Choi I.G."/>
            <person name="Lipzen A."/>
            <person name="Daum C.G."/>
            <person name="Aanen D.K."/>
            <person name="Tsang A."/>
            <person name="Henrissat B."/>
            <person name="Bilanenko E.N."/>
            <person name="de Vries R.P."/>
            <person name="van Kan J.A.L."/>
            <person name="Grigoriev I.V."/>
            <person name="Debets A.J.M."/>
        </authorList>
    </citation>
    <scope>NUCLEOTIDE SEQUENCE [LARGE SCALE GENOMIC DNA]</scope>
    <source>
        <strain evidence="3 4">F11</strain>
    </source>
</reference>
<feature type="compositionally biased region" description="Polar residues" evidence="1">
    <location>
        <begin position="88"/>
        <end position="98"/>
    </location>
</feature>
<feature type="region of interest" description="Disordered" evidence="1">
    <location>
        <begin position="1"/>
        <end position="216"/>
    </location>
</feature>
<feature type="transmembrane region" description="Helical" evidence="2">
    <location>
        <begin position="354"/>
        <end position="378"/>
    </location>
</feature>
<feature type="region of interest" description="Disordered" evidence="1">
    <location>
        <begin position="240"/>
        <end position="263"/>
    </location>
</feature>
<feature type="compositionally biased region" description="Polar residues" evidence="1">
    <location>
        <begin position="173"/>
        <end position="183"/>
    </location>
</feature>
<dbReference type="AlphaFoldDB" id="A0A3N2PSI3"/>
<evidence type="ECO:0000256" key="2">
    <source>
        <dbReference type="SAM" id="Phobius"/>
    </source>
</evidence>
<keyword evidence="2" id="KW-0472">Membrane</keyword>
<sequence>MEQQPRLEQPVRAHQSNTARSTRSPTSTTSSPQRNDESWVEVSSQPSSSSLSSLGDDIVTTGLRVGSSTTRRRRPHQQLPGPPATPSFHANQTVVQGGTSSQEEYDETESEDDTLLTSSTENGPVQRRQSFHRPTRIERDDSDDEIATALGRATGDPVFRPQPNAFSHPGGRTQRSYSTTSAVPSHPHSRVRPSLGQRSNPRPHRGVPNFMSPSYQADNDEALRSSLTTLLSCAAAARGLPKHNHDQEERAPAAPAGVGPSTQPVELRLVPEDKLGEPSARAPPTARQPRLKTPAETTSPRTASSPSNASAAAVAAADRHKRGASPQSRSSRVAKKKKVVAVEDSTGGLLSPTLLTWVMSAGVLVIVSVVGFGAGYVIGREVGRHETLAAGASANASTIAAADSSCGREVVRSSGGLRRLRWGASVVASA</sequence>
<keyword evidence="4" id="KW-1185">Reference proteome</keyword>
<keyword evidence="2" id="KW-0812">Transmembrane</keyword>
<dbReference type="RefSeq" id="XP_028465190.1">
    <property type="nucleotide sequence ID" value="XM_028607164.1"/>
</dbReference>
<feature type="compositionally biased region" description="Low complexity" evidence="1">
    <location>
        <begin position="294"/>
        <end position="316"/>
    </location>
</feature>
<evidence type="ECO:0000313" key="4">
    <source>
        <dbReference type="Proteomes" id="UP000272025"/>
    </source>
</evidence>
<feature type="compositionally biased region" description="Low complexity" evidence="1">
    <location>
        <begin position="43"/>
        <end position="54"/>
    </location>
</feature>
<organism evidence="3 4">
    <name type="scientific">Sodiomyces alkalinus (strain CBS 110278 / VKM F-3762 / F11)</name>
    <name type="common">Alkaliphilic filamentous fungus</name>
    <dbReference type="NCBI Taxonomy" id="1314773"/>
    <lineage>
        <taxon>Eukaryota</taxon>
        <taxon>Fungi</taxon>
        <taxon>Dikarya</taxon>
        <taxon>Ascomycota</taxon>
        <taxon>Pezizomycotina</taxon>
        <taxon>Sordariomycetes</taxon>
        <taxon>Hypocreomycetidae</taxon>
        <taxon>Glomerellales</taxon>
        <taxon>Plectosphaerellaceae</taxon>
        <taxon>Sodiomyces</taxon>
    </lineage>
</organism>
<gene>
    <name evidence="3" type="ORF">SODALDRAFT_195420</name>
</gene>
<feature type="compositionally biased region" description="Acidic residues" evidence="1">
    <location>
        <begin position="103"/>
        <end position="114"/>
    </location>
</feature>
<keyword evidence="2" id="KW-1133">Transmembrane helix</keyword>
<dbReference type="GeneID" id="39575642"/>
<protein>
    <submittedName>
        <fullName evidence="3">Uncharacterized protein</fullName>
    </submittedName>
</protein>
<feature type="region of interest" description="Disordered" evidence="1">
    <location>
        <begin position="275"/>
        <end position="337"/>
    </location>
</feature>
<evidence type="ECO:0000256" key="1">
    <source>
        <dbReference type="SAM" id="MobiDB-lite"/>
    </source>
</evidence>
<dbReference type="Proteomes" id="UP000272025">
    <property type="component" value="Unassembled WGS sequence"/>
</dbReference>
<accession>A0A3N2PSI3</accession>
<name>A0A3N2PSI3_SODAK</name>
<proteinExistence type="predicted"/>